<reference evidence="2 3" key="1">
    <citation type="journal article" date="2012" name="BMC Genomics">
        <title>Comparative genomic analysis and phylogenetic position of Theileria equi.</title>
        <authorList>
            <person name="Kappmeyer L.S."/>
            <person name="Thiagarajan M."/>
            <person name="Herndon D.R."/>
            <person name="Ramsay J.D."/>
            <person name="Caler E."/>
            <person name="Djikeng A."/>
            <person name="Gillespie J.J."/>
            <person name="Lau A.O."/>
            <person name="Roalson E.H."/>
            <person name="Silva J.C."/>
            <person name="Silva M.G."/>
            <person name="Suarez C.E."/>
            <person name="Ueti M.W."/>
            <person name="Nene V.M."/>
            <person name="Mealey R.H."/>
            <person name="Knowles D.P."/>
            <person name="Brayton K.A."/>
        </authorList>
    </citation>
    <scope>NUCLEOTIDE SEQUENCE [LARGE SCALE GENOMIC DNA]</scope>
    <source>
        <strain evidence="2 3">WA</strain>
    </source>
</reference>
<dbReference type="RefSeq" id="XP_004831900.1">
    <property type="nucleotide sequence ID" value="XM_004831843.1"/>
</dbReference>
<feature type="compositionally biased region" description="Acidic residues" evidence="1">
    <location>
        <begin position="961"/>
        <end position="976"/>
    </location>
</feature>
<gene>
    <name evidence="2" type="ORF">BEWA_049150</name>
</gene>
<evidence type="ECO:0000256" key="1">
    <source>
        <dbReference type="SAM" id="MobiDB-lite"/>
    </source>
</evidence>
<protein>
    <submittedName>
        <fullName evidence="2">Uncharacterized protein</fullName>
    </submittedName>
</protein>
<feature type="compositionally biased region" description="Polar residues" evidence="1">
    <location>
        <begin position="984"/>
        <end position="1001"/>
    </location>
</feature>
<evidence type="ECO:0000313" key="2">
    <source>
        <dbReference type="EMBL" id="EKX72448.1"/>
    </source>
</evidence>
<dbReference type="GeneID" id="15805184"/>
<organism evidence="2 3">
    <name type="scientific">Theileria equi strain WA</name>
    <dbReference type="NCBI Taxonomy" id="1537102"/>
    <lineage>
        <taxon>Eukaryota</taxon>
        <taxon>Sar</taxon>
        <taxon>Alveolata</taxon>
        <taxon>Apicomplexa</taxon>
        <taxon>Aconoidasida</taxon>
        <taxon>Piroplasmida</taxon>
        <taxon>Theileriidae</taxon>
        <taxon>Theileria</taxon>
    </lineage>
</organism>
<evidence type="ECO:0000313" key="3">
    <source>
        <dbReference type="Proteomes" id="UP000031512"/>
    </source>
</evidence>
<proteinExistence type="predicted"/>
<name>L1LBB0_THEEQ</name>
<feature type="region of interest" description="Disordered" evidence="1">
    <location>
        <begin position="959"/>
        <end position="1003"/>
    </location>
</feature>
<sequence length="1290" mass="148130">MSTLIIDINNRCGIGRTKCRCKGSKRFVAASTGKVGSAKFTYCTHSTQSKGPNISKVLWNRIELQRTNGNPYAFQDVNSVTVFYYSERDIPGHLRKPLLIRVKRPYIDVRWYENVDSYANKRWKRIDESDEYPRGDNYTKDGLKLIKKLEELACKLFLSHGVRIESNDNYKIECPICSDGKTVQIRLEDYLNVPGYKKYTHDKNVISERSILIYNGRKLTFPKKSRVDTTYYLPITVDPDNGKGISVYYWNKDDGRTNPLLIEFETPSGYSRWIENISSNGKHERWRALSWKEEKPPGLKTRLDLLSCIYNKTVQINVGKFEGCHKNHHPLHKNRFNYSYKNVPETYPPIYVHTYESTNGPFVISGVTFNSQSQNFQVNPLLFNGVIRFMAYVSPCDKENPFLICVESTGAGSHSEYNWYERKDNNGNWKKHSFPGRSQLSPEEAGTEAEGFFETVQSTLKLNECYVSTPDNGIQLDVRLTLNDGQHLLQYTDTSTTNMTVPIFITKSREDLVPGFFKNSHKPATKDRRKFSVSKYLKSEGEIGGVRRAVSGVENVYVYFWEGNTIRPIIIKIQVSGEDTPRYYSKGNGSRDSWMYDMNRKKNIINLLDHWNCENNNAIPIELTMPTDTERFRSSVSPSKYLTNGLVTSSGSSYIPRGSNGIYKVEGYQINGDKKISRVTYNNKSTNIIPPYGYEGPTLNIYYWKDDGNNVPLLVEFKPKDVKKPSIWYENLGKDNTKWKPVSPTEAEKFYIDKDRKKELTDVFTKRLHEVNCTVNQIVQLDISQPPGRYCHSLSSLHNRRLKVSESRIKIPKYTLHEHTSAINGRDTFAISSIINKGVEQTGEFKFPLKDVKKVTVYFPNCNITMPILMRIEQEKNHGGYRWLKRTSATVWKEVSEYFEKVKDEPEKIRSLLDDIKNATLVCNNSPEVDPPSQGQSTLVDDDEVETWTTMFQGAVKEDKEESEEFFVQDEDEDEEIKEKMDKSTFTNDSSGPTAYSSNNLPGVGSPVTLSVSYSKPGVIIDIKGGNEELAETNYRIGTGGFVELDKKEDPKGFYRYTHTSCDEPPFKVEEVRHGANDIEDHKVDLGINHDESIEYLSVWYWKNDCIMKNPLFIEVLDGNGNYHYHFNKGDDIQWSPYKELDKLFTDEELERVLNRLNCQHNSVVQIDVTRVSGEYCHDSIDPQLPHKNSKIKVTKVDDRKLGNYTAYEHVPNPSGKFNISSLKRGDTPIIFSGLQLFPLKGAQKVVVYFCRSEVNTGNTAKIPSSFIYQILLTVRISGFRNRMVQSLMQ</sequence>
<dbReference type="VEuPathDB" id="PiroplasmaDB:BEWA_049150"/>
<comment type="caution">
    <text evidence="2">The sequence shown here is derived from an EMBL/GenBank/DDBJ whole genome shotgun (WGS) entry which is preliminary data.</text>
</comment>
<dbReference type="Proteomes" id="UP000031512">
    <property type="component" value="Unassembled WGS sequence"/>
</dbReference>
<keyword evidence="3" id="KW-1185">Reference proteome</keyword>
<accession>L1LBB0</accession>
<dbReference type="KEGG" id="beq:BEWA_049150"/>
<dbReference type="EMBL" id="ACOU01000007">
    <property type="protein sequence ID" value="EKX72448.1"/>
    <property type="molecule type" value="Genomic_DNA"/>
</dbReference>